<proteinExistence type="predicted"/>
<evidence type="ECO:0000259" key="5">
    <source>
        <dbReference type="PROSITE" id="PS51157"/>
    </source>
</evidence>
<dbReference type="PANTHER" id="PTHR13513">
    <property type="entry name" value="E3 UBIQUITIN-PROTEIN LIGASE UBR7"/>
    <property type="match status" value="1"/>
</dbReference>
<dbReference type="SUPFAM" id="SSF57903">
    <property type="entry name" value="FYVE/PHD zinc finger"/>
    <property type="match status" value="1"/>
</dbReference>
<keyword evidence="6" id="KW-0436">Ligase</keyword>
<sequence>MSNEKLDKGQPLQPLQPLQSVETTESTESIESNPSISTYTIQDLIDSLEQDDWTNESETTFCTYPSATTQLVFVCRTCYGTSNIGLCEGCADSCHSNDTCHIEELGLRHNFVCDCGTDRDPLTTTRGGCKLTNKSTNHNLEIRPSQSLNQYGQNFQGLYCYCHQGAQDVPESETMIQCTLCCDWFHDCHIDAVGMTRSTSVDELESKWYFCCRNCLKDPTWSFLQPYIFNELNESMNQSNMNINQMNQINLQSRKRKLQIGSENNIHENRMNTGNDMNDTEKDDLKENSQDYWICRSCGYMNPTEVTITACKGCEATHVPCSLPTQRLHVLTPKDPCTSPHLNRQPILVDTFIRRGISASFCKCTRCVYKRHIELGVKWFEEEDKLEEDDNKNDNEHVNNNGIESMDQRQQGSSFPVSLLPASSDQLNQYDENTFYVWTRVKLWHTKIIEQLKTLAESGVQEITKEMIETIAERARQDSKYETEVQTNDLHDISRDCRED</sequence>
<dbReference type="PANTHER" id="PTHR13513:SF9">
    <property type="entry name" value="E3 UBIQUITIN-PROTEIN LIGASE UBR7-RELATED"/>
    <property type="match status" value="1"/>
</dbReference>
<dbReference type="InterPro" id="IPR013083">
    <property type="entry name" value="Znf_RING/FYVE/PHD"/>
</dbReference>
<protein>
    <submittedName>
        <fullName evidence="6">Ubiquitin protein ligase E3 component n-recognin 7</fullName>
    </submittedName>
</protein>
<dbReference type="InterPro" id="IPR003126">
    <property type="entry name" value="Znf_UBR"/>
</dbReference>
<dbReference type="GO" id="GO:0016874">
    <property type="term" value="F:ligase activity"/>
    <property type="evidence" value="ECO:0007669"/>
    <property type="project" value="UniProtKB-KW"/>
</dbReference>
<dbReference type="SMART" id="SM00396">
    <property type="entry name" value="ZnF_UBR1"/>
    <property type="match status" value="1"/>
</dbReference>
<feature type="region of interest" description="Disordered" evidence="4">
    <location>
        <begin position="479"/>
        <end position="500"/>
    </location>
</feature>
<organism evidence="6">
    <name type="scientific">Sylvanvirus sp</name>
    <dbReference type="NCBI Taxonomy" id="2487774"/>
    <lineage>
        <taxon>Viruses</taxon>
    </lineage>
</organism>
<dbReference type="EMBL" id="MK072521">
    <property type="protein sequence ID" value="AYV86945.1"/>
    <property type="molecule type" value="Genomic_DNA"/>
</dbReference>
<keyword evidence="2" id="KW-0863">Zinc-finger</keyword>
<dbReference type="GO" id="GO:0008270">
    <property type="term" value="F:zinc ion binding"/>
    <property type="evidence" value="ECO:0007669"/>
    <property type="project" value="UniProtKB-KW"/>
</dbReference>
<dbReference type="Gene3D" id="3.30.40.10">
    <property type="entry name" value="Zinc/RING finger domain, C3HC4 (zinc finger)"/>
    <property type="match status" value="1"/>
</dbReference>
<feature type="region of interest" description="Disordered" evidence="4">
    <location>
        <begin position="1"/>
        <end position="35"/>
    </location>
</feature>
<feature type="compositionally biased region" description="Low complexity" evidence="4">
    <location>
        <begin position="10"/>
        <end position="35"/>
    </location>
</feature>
<keyword evidence="1" id="KW-0479">Metal-binding</keyword>
<evidence type="ECO:0000256" key="2">
    <source>
        <dbReference type="ARBA" id="ARBA00022771"/>
    </source>
</evidence>
<feature type="compositionally biased region" description="Polar residues" evidence="4">
    <location>
        <begin position="408"/>
        <end position="417"/>
    </location>
</feature>
<dbReference type="PROSITE" id="PS51157">
    <property type="entry name" value="ZF_UBR"/>
    <property type="match status" value="1"/>
</dbReference>
<evidence type="ECO:0000256" key="3">
    <source>
        <dbReference type="ARBA" id="ARBA00022833"/>
    </source>
</evidence>
<dbReference type="InterPro" id="IPR011011">
    <property type="entry name" value="Znf_FYVE_PHD"/>
</dbReference>
<evidence type="ECO:0000256" key="4">
    <source>
        <dbReference type="SAM" id="MobiDB-lite"/>
    </source>
</evidence>
<name>A0A3G5AIA5_9VIRU</name>
<keyword evidence="3" id="KW-0862">Zinc</keyword>
<gene>
    <name evidence="6" type="ORF">Sylvanvirus15_7</name>
</gene>
<evidence type="ECO:0000313" key="6">
    <source>
        <dbReference type="EMBL" id="AYV86945.1"/>
    </source>
</evidence>
<accession>A0A3G5AIA5</accession>
<reference evidence="6" key="1">
    <citation type="submission" date="2018-10" db="EMBL/GenBank/DDBJ databases">
        <title>Hidden diversity of soil giant viruses.</title>
        <authorList>
            <person name="Schulz F."/>
            <person name="Alteio L."/>
            <person name="Goudeau D."/>
            <person name="Ryan E.M."/>
            <person name="Malmstrom R.R."/>
            <person name="Blanchard J."/>
            <person name="Woyke T."/>
        </authorList>
    </citation>
    <scope>NUCLEOTIDE SEQUENCE</scope>
    <source>
        <strain evidence="6">SYV1</strain>
    </source>
</reference>
<evidence type="ECO:0000256" key="1">
    <source>
        <dbReference type="ARBA" id="ARBA00022723"/>
    </source>
</evidence>
<dbReference type="GO" id="GO:0061630">
    <property type="term" value="F:ubiquitin protein ligase activity"/>
    <property type="evidence" value="ECO:0007669"/>
    <property type="project" value="InterPro"/>
</dbReference>
<feature type="domain" description="UBR-type" evidence="5">
    <location>
        <begin position="60"/>
        <end position="134"/>
    </location>
</feature>
<dbReference type="InterPro" id="IPR040204">
    <property type="entry name" value="UBR7"/>
</dbReference>
<dbReference type="Pfam" id="PF02207">
    <property type="entry name" value="zf-UBR"/>
    <property type="match status" value="1"/>
</dbReference>
<feature type="region of interest" description="Disordered" evidence="4">
    <location>
        <begin position="386"/>
        <end position="417"/>
    </location>
</feature>